<comment type="similarity">
    <text evidence="1">Belongs to the bacterial secretin family.</text>
</comment>
<accession>A0A379UQV4</accession>
<protein>
    <submittedName>
        <fullName evidence="5">Putative phage secreted protein</fullName>
    </submittedName>
</protein>
<dbReference type="GO" id="GO:0009306">
    <property type="term" value="P:protein secretion"/>
    <property type="evidence" value="ECO:0007669"/>
    <property type="project" value="InterPro"/>
</dbReference>
<evidence type="ECO:0000313" key="4">
    <source>
        <dbReference type="EMBL" id="SUG70246.1"/>
    </source>
</evidence>
<reference evidence="5 7" key="1">
    <citation type="submission" date="2018-06" db="EMBL/GenBank/DDBJ databases">
        <authorList>
            <consortium name="Pathogen Informatics"/>
            <person name="Doyle S."/>
        </authorList>
    </citation>
    <scope>NUCLEOTIDE SEQUENCE [LARGE SCALE GENOMIC DNA]</scope>
    <source>
        <strain evidence="5 7">NCTC5798</strain>
    </source>
</reference>
<evidence type="ECO:0000313" key="7">
    <source>
        <dbReference type="Proteomes" id="UP000255534"/>
    </source>
</evidence>
<dbReference type="AlphaFoldDB" id="A0A379UQV4"/>
<dbReference type="InterPro" id="IPR050810">
    <property type="entry name" value="Bact_Secretion_Sys_Channel"/>
</dbReference>
<dbReference type="GO" id="GO:0015627">
    <property type="term" value="C:type II protein secretion system complex"/>
    <property type="evidence" value="ECO:0007669"/>
    <property type="project" value="TreeGrafter"/>
</dbReference>
<keyword evidence="2" id="KW-0472">Membrane</keyword>
<feature type="domain" description="Type II/III secretion system secretin-like" evidence="3">
    <location>
        <begin position="261"/>
        <end position="411"/>
    </location>
</feature>
<keyword evidence="2" id="KW-0812">Transmembrane</keyword>
<evidence type="ECO:0000259" key="3">
    <source>
        <dbReference type="Pfam" id="PF00263"/>
    </source>
</evidence>
<evidence type="ECO:0000313" key="5">
    <source>
        <dbReference type="EMBL" id="SUG70263.1"/>
    </source>
</evidence>
<gene>
    <name evidence="4" type="ORF">NCTC5798_01350</name>
    <name evidence="5" type="ORF">NCTC5798_01367</name>
    <name evidence="6" type="ORF">NCTC5798_01382</name>
</gene>
<sequence>MVKLSPILLGVNMKLFYIIIMLFMIPPAFSKGTMLNLSGLTLNDAITLFYTEVVRKPFMVSPELITDKRQVNFNITPDMDEYSFMIRYLQNAGVSVTKKHGVDYFYLQEKKVYEAPKYSFVYTPQYRSVAYLADILQSQVSGSFSNGGQIGHGDISPAMIKDNTASNFLSRNGDVLVFYGTKKDIQRVEDLLPLIDRATEEVIVAGYVFEVQTSERNGSGLALAVKLMMGKFTIETGTAQGLSNFVRFSSGSLDALYELFRTDSRFHVVSSPQLRVRNGSKASFSVGSDVPVLGQVSYVDGRPVQSIDYRSSGVIFNVQPQIRAATIDLNIHQQLSNFAKTETGVNNSPTLIKRELNTDVSLKDGDIILLGGLAENKDSNADTGLSFLPSWFGTTATEKAKTDIIIVLQARKIRR</sequence>
<name>A0A379UQV4_SALET</name>
<dbReference type="EMBL" id="UGXK01000001">
    <property type="protein sequence ID" value="SUG70278.1"/>
    <property type="molecule type" value="Genomic_DNA"/>
</dbReference>
<evidence type="ECO:0000313" key="6">
    <source>
        <dbReference type="EMBL" id="SUG70278.1"/>
    </source>
</evidence>
<dbReference type="InterPro" id="IPR004846">
    <property type="entry name" value="T2SS/T3SS_dom"/>
</dbReference>
<evidence type="ECO:0000256" key="1">
    <source>
        <dbReference type="RuleBase" id="RU004003"/>
    </source>
</evidence>
<dbReference type="PANTHER" id="PTHR30332">
    <property type="entry name" value="PROBABLE GENERAL SECRETION PATHWAY PROTEIN D"/>
    <property type="match status" value="1"/>
</dbReference>
<dbReference type="EMBL" id="UGXK01000001">
    <property type="protein sequence ID" value="SUG70263.1"/>
    <property type="molecule type" value="Genomic_DNA"/>
</dbReference>
<dbReference type="Pfam" id="PF00263">
    <property type="entry name" value="Secretin"/>
    <property type="match status" value="1"/>
</dbReference>
<proteinExistence type="inferred from homology"/>
<dbReference type="Proteomes" id="UP000255534">
    <property type="component" value="Unassembled WGS sequence"/>
</dbReference>
<dbReference type="EMBL" id="UGXK01000001">
    <property type="protein sequence ID" value="SUG70246.1"/>
    <property type="molecule type" value="Genomic_DNA"/>
</dbReference>
<feature type="transmembrane region" description="Helical" evidence="2">
    <location>
        <begin position="7"/>
        <end position="29"/>
    </location>
</feature>
<keyword evidence="2" id="KW-1133">Transmembrane helix</keyword>
<organism evidence="5 7">
    <name type="scientific">Salmonella enterica I</name>
    <dbReference type="NCBI Taxonomy" id="59201"/>
    <lineage>
        <taxon>Bacteria</taxon>
        <taxon>Pseudomonadati</taxon>
        <taxon>Pseudomonadota</taxon>
        <taxon>Gammaproteobacteria</taxon>
        <taxon>Enterobacterales</taxon>
        <taxon>Enterobacteriaceae</taxon>
        <taxon>Salmonella</taxon>
    </lineage>
</organism>
<evidence type="ECO:0000256" key="2">
    <source>
        <dbReference type="SAM" id="Phobius"/>
    </source>
</evidence>
<dbReference type="PANTHER" id="PTHR30332:SF17">
    <property type="entry name" value="TYPE IV PILIATION SYSTEM PROTEIN DR_0774-RELATED"/>
    <property type="match status" value="1"/>
</dbReference>